<dbReference type="AlphaFoldDB" id="A0A382Y7C8"/>
<accession>A0A382Y7C8</accession>
<evidence type="ECO:0000313" key="1">
    <source>
        <dbReference type="EMBL" id="SVD78721.1"/>
    </source>
</evidence>
<feature type="non-terminal residue" evidence="1">
    <location>
        <position position="1"/>
    </location>
</feature>
<gene>
    <name evidence="1" type="ORF">METZ01_LOCUS431575</name>
</gene>
<sequence>QVNLDAYVPDLDSVLAEIRAMAEEGLAGLSLAQLQAWMVTLYKIRDDLFSLIKKENDLAAGGVERTAQGFLALGKAADIRILNPDTLLFPAEQPKVNSITFSDDGVPITILSNTIVKEEAATTQVIEVTFNTPMMDGTIVGGADAEIAAMVEGGQVTGLQIRNGGYGYYDAPAIKFTHGNGAGATATCVVDVNGTIIKCRVASRGSDYYVAGTTTDSAPKISLIVQPSACGLQVSTDSNFTSLVPLEQTPTYDPTHKTFRFSYNSL</sequence>
<organism evidence="1">
    <name type="scientific">marine metagenome</name>
    <dbReference type="NCBI Taxonomy" id="408172"/>
    <lineage>
        <taxon>unclassified sequences</taxon>
        <taxon>metagenomes</taxon>
        <taxon>ecological metagenomes</taxon>
    </lineage>
</organism>
<protein>
    <submittedName>
        <fullName evidence="1">Uncharacterized protein</fullName>
    </submittedName>
</protein>
<feature type="non-terminal residue" evidence="1">
    <location>
        <position position="266"/>
    </location>
</feature>
<dbReference type="EMBL" id="UINC01173233">
    <property type="protein sequence ID" value="SVD78721.1"/>
    <property type="molecule type" value="Genomic_DNA"/>
</dbReference>
<reference evidence="1" key="1">
    <citation type="submission" date="2018-05" db="EMBL/GenBank/DDBJ databases">
        <authorList>
            <person name="Lanie J.A."/>
            <person name="Ng W.-L."/>
            <person name="Kazmierczak K.M."/>
            <person name="Andrzejewski T.M."/>
            <person name="Davidsen T.M."/>
            <person name="Wayne K.J."/>
            <person name="Tettelin H."/>
            <person name="Glass J.I."/>
            <person name="Rusch D."/>
            <person name="Podicherti R."/>
            <person name="Tsui H.-C.T."/>
            <person name="Winkler M.E."/>
        </authorList>
    </citation>
    <scope>NUCLEOTIDE SEQUENCE</scope>
</reference>
<name>A0A382Y7C8_9ZZZZ</name>
<proteinExistence type="predicted"/>